<accession>W2QJV4</accession>
<keyword evidence="5" id="KW-0949">S-adenosyl-L-methionine</keyword>
<dbReference type="GO" id="GO:0005694">
    <property type="term" value="C:chromosome"/>
    <property type="evidence" value="ECO:0007669"/>
    <property type="project" value="UniProtKB-SubCell"/>
</dbReference>
<dbReference type="SUPFAM" id="SSF82199">
    <property type="entry name" value="SET domain"/>
    <property type="match status" value="1"/>
</dbReference>
<dbReference type="Proteomes" id="UP000018817">
    <property type="component" value="Unassembled WGS sequence"/>
</dbReference>
<evidence type="ECO:0008006" key="8">
    <source>
        <dbReference type="Google" id="ProtNLM"/>
    </source>
</evidence>
<dbReference type="GeneID" id="20178071"/>
<dbReference type="RefSeq" id="XP_008901450.1">
    <property type="nucleotide sequence ID" value="XM_008903202.1"/>
</dbReference>
<keyword evidence="2" id="KW-0158">Chromosome</keyword>
<dbReference type="EMBL" id="KI669575">
    <property type="protein sequence ID" value="ETN13423.1"/>
    <property type="molecule type" value="Genomic_DNA"/>
</dbReference>
<protein>
    <recommendedName>
        <fullName evidence="8">SET domain-containing protein</fullName>
    </recommendedName>
</protein>
<evidence type="ECO:0000256" key="4">
    <source>
        <dbReference type="ARBA" id="ARBA00022679"/>
    </source>
</evidence>
<evidence type="ECO:0000256" key="5">
    <source>
        <dbReference type="ARBA" id="ARBA00022691"/>
    </source>
</evidence>
<keyword evidence="4" id="KW-0808">Transferase</keyword>
<dbReference type="GO" id="GO:0008168">
    <property type="term" value="F:methyltransferase activity"/>
    <property type="evidence" value="ECO:0007669"/>
    <property type="project" value="UniProtKB-KW"/>
</dbReference>
<evidence type="ECO:0000313" key="6">
    <source>
        <dbReference type="EMBL" id="ETN13423.1"/>
    </source>
</evidence>
<dbReference type="PANTHER" id="PTHR46223">
    <property type="entry name" value="HISTONE-LYSINE N-METHYLTRANSFERASE SUV39H"/>
    <property type="match status" value="1"/>
</dbReference>
<gene>
    <name evidence="6" type="ORF">PPTG_08258</name>
</gene>
<sequence>MKEPSPRRGTNAFVGYCPCGSKRMNQRSQVDSAVLFAVVDCGRKGVGVLALEKLKANTFIGEYVGEVVGGAELQRRRQVINEFGDSSVLSR</sequence>
<organism evidence="6 7">
    <name type="scientific">Phytophthora nicotianae (strain INRA-310)</name>
    <name type="common">Phytophthora parasitica</name>
    <dbReference type="NCBI Taxonomy" id="761204"/>
    <lineage>
        <taxon>Eukaryota</taxon>
        <taxon>Sar</taxon>
        <taxon>Stramenopiles</taxon>
        <taxon>Oomycota</taxon>
        <taxon>Peronosporomycetes</taxon>
        <taxon>Peronosporales</taxon>
        <taxon>Peronosporaceae</taxon>
        <taxon>Phytophthora</taxon>
    </lineage>
</organism>
<dbReference type="InterPro" id="IPR050973">
    <property type="entry name" value="H3K9_Histone-Lys_N-MTase"/>
</dbReference>
<evidence type="ECO:0000256" key="2">
    <source>
        <dbReference type="ARBA" id="ARBA00022454"/>
    </source>
</evidence>
<reference evidence="7" key="1">
    <citation type="submission" date="2011-12" db="EMBL/GenBank/DDBJ databases">
        <authorList>
            <consortium name="The Broad Institute Genome Sequencing Platform"/>
            <person name="Russ C."/>
            <person name="Tyler B."/>
            <person name="Panabieres F."/>
            <person name="Shan W."/>
            <person name="Tripathy S."/>
            <person name="Grunwald N."/>
            <person name="Machado M."/>
            <person name="Young S.K."/>
            <person name="Zeng Q."/>
            <person name="Gargeya S."/>
            <person name="Fitzgerald M."/>
            <person name="Haas B."/>
            <person name="Abouelleil A."/>
            <person name="Alvarado L."/>
            <person name="Arachchi H.M."/>
            <person name="Berlin A."/>
            <person name="Chapman S.B."/>
            <person name="Gearin G."/>
            <person name="Goldberg J."/>
            <person name="Griggs A."/>
            <person name="Gujja S."/>
            <person name="Hansen M."/>
            <person name="Heiman D."/>
            <person name="Howarth C."/>
            <person name="Larimer J."/>
            <person name="Lui A."/>
            <person name="MacDonald P.J.P."/>
            <person name="McCowen C."/>
            <person name="Montmayeur A."/>
            <person name="Murphy C."/>
            <person name="Neiman D."/>
            <person name="Pearson M."/>
            <person name="Priest M."/>
            <person name="Roberts A."/>
            <person name="Saif S."/>
            <person name="Shea T."/>
            <person name="Sisk P."/>
            <person name="Stolte C."/>
            <person name="Sykes S."/>
            <person name="Wortman J."/>
            <person name="Nusbaum C."/>
            <person name="Birren B."/>
        </authorList>
    </citation>
    <scope>NUCLEOTIDE SEQUENCE [LARGE SCALE GENOMIC DNA]</scope>
    <source>
        <strain evidence="7">INRA-310</strain>
    </source>
</reference>
<reference evidence="6 7" key="2">
    <citation type="submission" date="2013-11" db="EMBL/GenBank/DDBJ databases">
        <title>The Genome Sequence of Phytophthora parasitica INRA-310.</title>
        <authorList>
            <consortium name="The Broad Institute Genomics Platform"/>
            <person name="Russ C."/>
            <person name="Tyler B."/>
            <person name="Panabieres F."/>
            <person name="Shan W."/>
            <person name="Tripathy S."/>
            <person name="Grunwald N."/>
            <person name="Machado M."/>
            <person name="Johnson C.S."/>
            <person name="Arredondo F."/>
            <person name="Hong C."/>
            <person name="Coffey M."/>
            <person name="Young S.K."/>
            <person name="Zeng Q."/>
            <person name="Gargeya S."/>
            <person name="Fitzgerald M."/>
            <person name="Abouelleil A."/>
            <person name="Alvarado L."/>
            <person name="Chapman S.B."/>
            <person name="Gainer-Dewar J."/>
            <person name="Goldberg J."/>
            <person name="Griggs A."/>
            <person name="Gujja S."/>
            <person name="Hansen M."/>
            <person name="Howarth C."/>
            <person name="Imamovic A."/>
            <person name="Ireland A."/>
            <person name="Larimer J."/>
            <person name="McCowan C."/>
            <person name="Murphy C."/>
            <person name="Pearson M."/>
            <person name="Poon T.W."/>
            <person name="Priest M."/>
            <person name="Roberts A."/>
            <person name="Saif S."/>
            <person name="Shea T."/>
            <person name="Sykes S."/>
            <person name="Wortman J."/>
            <person name="Nusbaum C."/>
            <person name="Birren B."/>
        </authorList>
    </citation>
    <scope>NUCLEOTIDE SEQUENCE [LARGE SCALE GENOMIC DNA]</scope>
    <source>
        <strain evidence="6 7">INRA-310</strain>
    </source>
</reference>
<evidence type="ECO:0000256" key="3">
    <source>
        <dbReference type="ARBA" id="ARBA00022603"/>
    </source>
</evidence>
<evidence type="ECO:0000313" key="7">
    <source>
        <dbReference type="Proteomes" id="UP000018817"/>
    </source>
</evidence>
<dbReference type="PANTHER" id="PTHR46223:SF3">
    <property type="entry name" value="HISTONE-LYSINE N-METHYLTRANSFERASE SET-23"/>
    <property type="match status" value="1"/>
</dbReference>
<dbReference type="STRING" id="761204.W2QJV4"/>
<proteinExistence type="predicted"/>
<dbReference type="Gene3D" id="2.170.270.10">
    <property type="entry name" value="SET domain"/>
    <property type="match status" value="1"/>
</dbReference>
<dbReference type="GO" id="GO:0032259">
    <property type="term" value="P:methylation"/>
    <property type="evidence" value="ECO:0007669"/>
    <property type="project" value="UniProtKB-KW"/>
</dbReference>
<dbReference type="InterPro" id="IPR046341">
    <property type="entry name" value="SET_dom_sf"/>
</dbReference>
<dbReference type="VEuPathDB" id="FungiDB:PPTG_08258"/>
<comment type="subcellular location">
    <subcellularLocation>
        <location evidence="1">Chromosome</location>
    </subcellularLocation>
</comment>
<keyword evidence="3" id="KW-0489">Methyltransferase</keyword>
<evidence type="ECO:0000256" key="1">
    <source>
        <dbReference type="ARBA" id="ARBA00004286"/>
    </source>
</evidence>
<dbReference type="AlphaFoldDB" id="W2QJV4"/>
<name>W2QJV4_PHYN3</name>